<protein>
    <recommendedName>
        <fullName evidence="4">LigA protein</fullName>
    </recommendedName>
</protein>
<evidence type="ECO:0000313" key="3">
    <source>
        <dbReference type="Proteomes" id="UP000063699"/>
    </source>
</evidence>
<dbReference type="AlphaFoldDB" id="A0A0N9I4C7"/>
<evidence type="ECO:0000256" key="1">
    <source>
        <dbReference type="SAM" id="MobiDB-lite"/>
    </source>
</evidence>
<name>A0A0N9I4C7_9PSEU</name>
<keyword evidence="3" id="KW-1185">Reference proteome</keyword>
<organism evidence="2 3">
    <name type="scientific">Kibdelosporangium phytohabitans</name>
    <dbReference type="NCBI Taxonomy" id="860235"/>
    <lineage>
        <taxon>Bacteria</taxon>
        <taxon>Bacillati</taxon>
        <taxon>Actinomycetota</taxon>
        <taxon>Actinomycetes</taxon>
        <taxon>Pseudonocardiales</taxon>
        <taxon>Pseudonocardiaceae</taxon>
        <taxon>Kibdelosporangium</taxon>
    </lineage>
</organism>
<reference evidence="2 3" key="1">
    <citation type="submission" date="2015-07" db="EMBL/GenBank/DDBJ databases">
        <title>Genome sequencing of Kibdelosporangium phytohabitans.</title>
        <authorList>
            <person name="Qin S."/>
            <person name="Xing K."/>
        </authorList>
    </citation>
    <scope>NUCLEOTIDE SEQUENCE [LARGE SCALE GENOMIC DNA]</scope>
    <source>
        <strain evidence="2 3">KLBMP1111</strain>
    </source>
</reference>
<dbReference type="Proteomes" id="UP000063699">
    <property type="component" value="Chromosome"/>
</dbReference>
<proteinExistence type="predicted"/>
<evidence type="ECO:0000313" key="2">
    <source>
        <dbReference type="EMBL" id="ALG09653.1"/>
    </source>
</evidence>
<dbReference type="EMBL" id="CP012752">
    <property type="protein sequence ID" value="ALG09653.1"/>
    <property type="molecule type" value="Genomic_DNA"/>
</dbReference>
<evidence type="ECO:0008006" key="4">
    <source>
        <dbReference type="Google" id="ProtNLM"/>
    </source>
</evidence>
<dbReference type="KEGG" id="kphy:AOZ06_24560"/>
<sequence length="698" mass="77627">MTGVELHDVDAFGMLDSPAREPDHGTPAVVDRMPAIRGNGNDTALRDIHKPRVTIGTALIASDLSGLGDLSALAVARSGKRSGRGLQDRDALRHLAERYVVPPGLLEPASAEHPETAFGALLERRVLLVTSEVHDGGQFTACLRLAYEVSTRHPEVIVREELIDQLHAGDLLVDGEPAVVLGDLRDARDKLEVVRRGLVEFARHLYRQQSYLILIIPADQARRFEDFLPGRVHHLRQPEPVEVFRRHVRGFDADPLAGDSDFADQIRDMWPPEIRELADAVSDRINQGDPPADALKQALRGRADRQGPALREIIRSRQEKADIEWLALLLAATLLEGATPWHIVDAADRLLERNGAQPRKAVPLLRPSPYARLVALDYEPFDSDSREFRPHGTGTEVLRHFWREHRDLRGTLLTWIGELPHRIVDLAQEDLERLADRCAELADDDVSAVLRLAAEWTAIRSGGNADPEKTSDHRTAQYRRSIAVRLLTTTATDPALGTRIRDKLLTWSRTGNAETRLLTAEVCAAIGKSFPRIALTRLKHLADFEDQFVNSAVLQAVRQIGADLGTSSFLRYVSEWFENATPARLNLLAQSVAAVLVTRAEQVDIEPATSFWRHALDTMPPEDLRRVVAGWLSAAVEAPPAQRDAMVEPLVLATGSDPRRIAQMHYASRFTRTDPTDALTATLRQLSIRLDEVDPVWG</sequence>
<feature type="region of interest" description="Disordered" evidence="1">
    <location>
        <begin position="14"/>
        <end position="35"/>
    </location>
</feature>
<gene>
    <name evidence="2" type="ORF">AOZ06_24560</name>
</gene>
<accession>A0A0N9I4C7</accession>
<dbReference type="OrthoDB" id="3277292at2"/>
<dbReference type="STRING" id="860235.AOZ06_24560"/>